<accession>A0A8C9T7W1</accession>
<keyword evidence="3" id="KW-1185">Reference proteome</keyword>
<reference evidence="2 3" key="1">
    <citation type="submission" date="2019-04" db="EMBL/GenBank/DDBJ databases">
        <authorList>
            <consortium name="Wellcome Sanger Institute Data Sharing"/>
        </authorList>
    </citation>
    <scope>NUCLEOTIDE SEQUENCE [LARGE SCALE GENOMIC DNA]</scope>
</reference>
<evidence type="ECO:0000313" key="3">
    <source>
        <dbReference type="Proteomes" id="UP000694397"/>
    </source>
</evidence>
<organism evidence="2 3">
    <name type="scientific">Scleropages formosus</name>
    <name type="common">Asian bonytongue</name>
    <name type="synonym">Osteoglossum formosum</name>
    <dbReference type="NCBI Taxonomy" id="113540"/>
    <lineage>
        <taxon>Eukaryota</taxon>
        <taxon>Metazoa</taxon>
        <taxon>Chordata</taxon>
        <taxon>Craniata</taxon>
        <taxon>Vertebrata</taxon>
        <taxon>Euteleostomi</taxon>
        <taxon>Actinopterygii</taxon>
        <taxon>Neopterygii</taxon>
        <taxon>Teleostei</taxon>
        <taxon>Osteoglossocephala</taxon>
        <taxon>Osteoglossomorpha</taxon>
        <taxon>Osteoglossiformes</taxon>
        <taxon>Osteoglossidae</taxon>
        <taxon>Scleropages</taxon>
    </lineage>
</organism>
<evidence type="ECO:0000313" key="2">
    <source>
        <dbReference type="Ensembl" id="ENSSFOP00015048290.1"/>
    </source>
</evidence>
<dbReference type="OrthoDB" id="8924953at2759"/>
<reference evidence="2" key="2">
    <citation type="submission" date="2025-08" db="UniProtKB">
        <authorList>
            <consortium name="Ensembl"/>
        </authorList>
    </citation>
    <scope>IDENTIFICATION</scope>
</reference>
<evidence type="ECO:0000256" key="1">
    <source>
        <dbReference type="SAM" id="MobiDB-lite"/>
    </source>
</evidence>
<feature type="region of interest" description="Disordered" evidence="1">
    <location>
        <begin position="82"/>
        <end position="125"/>
    </location>
</feature>
<name>A0A8C9T7W1_SCLFO</name>
<dbReference type="Proteomes" id="UP000694397">
    <property type="component" value="Chromosome 15"/>
</dbReference>
<dbReference type="Ensembl" id="ENSSFOT00015048428.1">
    <property type="protein sequence ID" value="ENSSFOP00015048290.1"/>
    <property type="gene ID" value="ENSSFOG00015030842.1"/>
</dbReference>
<proteinExistence type="predicted"/>
<feature type="compositionally biased region" description="Basic and acidic residues" evidence="1">
    <location>
        <begin position="37"/>
        <end position="64"/>
    </location>
</feature>
<dbReference type="AlphaFoldDB" id="A0A8C9T7W1"/>
<sequence>MEFLQTHPQLHEEPGDADREQQPRGPDGARLRQTFHRVQDDGEAQRAEEHRLDQGAHHLRSDPSERVLLVRCSGFARELEVQQRHGEGQGVGQHLEGVGQHGQRLAHPAEQQLHHEEAGGEFPEN</sequence>
<protein>
    <submittedName>
        <fullName evidence="2">Uncharacterized protein</fullName>
    </submittedName>
</protein>
<feature type="region of interest" description="Disordered" evidence="1">
    <location>
        <begin position="1"/>
        <end position="64"/>
    </location>
</feature>
<reference evidence="2" key="3">
    <citation type="submission" date="2025-09" db="UniProtKB">
        <authorList>
            <consortium name="Ensembl"/>
        </authorList>
    </citation>
    <scope>IDENTIFICATION</scope>
</reference>
<feature type="compositionally biased region" description="Basic and acidic residues" evidence="1">
    <location>
        <begin position="9"/>
        <end position="30"/>
    </location>
</feature>